<name>B4SA24_PELPB</name>
<dbReference type="InterPro" id="IPR029058">
    <property type="entry name" value="AB_hydrolase_fold"/>
</dbReference>
<dbReference type="KEGG" id="pph:Ppha_1468"/>
<protein>
    <recommendedName>
        <fullName evidence="3">Alpha/beta hydrolase</fullName>
    </recommendedName>
</protein>
<organism evidence="1 2">
    <name type="scientific">Pelodictyon phaeoclathratiforme (strain DSM 5477 / BU-1)</name>
    <dbReference type="NCBI Taxonomy" id="324925"/>
    <lineage>
        <taxon>Bacteria</taxon>
        <taxon>Pseudomonadati</taxon>
        <taxon>Chlorobiota</taxon>
        <taxon>Chlorobiia</taxon>
        <taxon>Chlorobiales</taxon>
        <taxon>Chlorobiaceae</taxon>
        <taxon>Chlorobium/Pelodictyon group</taxon>
        <taxon>Pelodictyon</taxon>
    </lineage>
</organism>
<dbReference type="InterPro" id="IPR010297">
    <property type="entry name" value="DUF900_hydrolase"/>
</dbReference>
<dbReference type="Proteomes" id="UP000002724">
    <property type="component" value="Chromosome"/>
</dbReference>
<dbReference type="SUPFAM" id="SSF53474">
    <property type="entry name" value="alpha/beta-Hydrolases"/>
    <property type="match status" value="1"/>
</dbReference>
<keyword evidence="2" id="KW-1185">Reference proteome</keyword>
<accession>B4SA24</accession>
<evidence type="ECO:0000313" key="2">
    <source>
        <dbReference type="Proteomes" id="UP000002724"/>
    </source>
</evidence>
<dbReference type="HOGENOM" id="CLU_030170_2_1_10"/>
<reference evidence="1 2" key="1">
    <citation type="submission" date="2008-06" db="EMBL/GenBank/DDBJ databases">
        <title>Complete sequence of Pelodictyon phaeoclathratiforme BU-1.</title>
        <authorList>
            <consortium name="US DOE Joint Genome Institute"/>
            <person name="Lucas S."/>
            <person name="Copeland A."/>
            <person name="Lapidus A."/>
            <person name="Glavina del Rio T."/>
            <person name="Dalin E."/>
            <person name="Tice H."/>
            <person name="Bruce D."/>
            <person name="Goodwin L."/>
            <person name="Pitluck S."/>
            <person name="Schmutz J."/>
            <person name="Larimer F."/>
            <person name="Land M."/>
            <person name="Hauser L."/>
            <person name="Kyrpides N."/>
            <person name="Mikhailova N."/>
            <person name="Liu Z."/>
            <person name="Li T."/>
            <person name="Zhao F."/>
            <person name="Overmann J."/>
            <person name="Bryant D.A."/>
            <person name="Richardson P."/>
        </authorList>
    </citation>
    <scope>NUCLEOTIDE SEQUENCE [LARGE SCALE GENOMIC DNA]</scope>
    <source>
        <strain evidence="2">DSM 5477 / BU-1</strain>
    </source>
</reference>
<dbReference type="OrthoDB" id="9797755at2"/>
<dbReference type="Pfam" id="PF05990">
    <property type="entry name" value="DUF900"/>
    <property type="match status" value="1"/>
</dbReference>
<dbReference type="PANTHER" id="PTHR36513">
    <property type="entry name" value="ABC TRANSMEMBRANE TYPE-1 DOMAIN-CONTAINING PROTEIN"/>
    <property type="match status" value="1"/>
</dbReference>
<proteinExistence type="predicted"/>
<dbReference type="RefSeq" id="WP_012508208.1">
    <property type="nucleotide sequence ID" value="NC_011060.1"/>
</dbReference>
<dbReference type="eggNOG" id="COG4782">
    <property type="taxonomic scope" value="Bacteria"/>
</dbReference>
<dbReference type="AlphaFoldDB" id="B4SA24"/>
<dbReference type="Gene3D" id="3.40.50.1820">
    <property type="entry name" value="alpha/beta hydrolase"/>
    <property type="match status" value="1"/>
</dbReference>
<evidence type="ECO:0008006" key="3">
    <source>
        <dbReference type="Google" id="ProtNLM"/>
    </source>
</evidence>
<dbReference type="EMBL" id="CP001110">
    <property type="protein sequence ID" value="ACF43720.1"/>
    <property type="molecule type" value="Genomic_DNA"/>
</dbReference>
<dbReference type="PANTHER" id="PTHR36513:SF1">
    <property type="entry name" value="TRANSMEMBRANE PROTEIN"/>
    <property type="match status" value="1"/>
</dbReference>
<dbReference type="ESTHER" id="pelpb-b4sa24">
    <property type="family name" value="Duf_900"/>
</dbReference>
<dbReference type="STRING" id="324925.Ppha_1468"/>
<sequence>MIKSDVLTQAIADIWDKIVINSGSDYELFESELLTLLRLLEGSKGREEELVQGLIFALFKRFDAAYTLLNQAIAPYQAKGPAQFCDGVKKHRYVSVPVFYGTDRAFVDKVDGAVIYGSERDDLSFGIAKVSIPDDHRMGKIEKMNLWRLQFREDPEKHIVLLGVETLPIETFEINVQNALKQSSKKEVMIFVHGYYTGFVDALTRAAQIAYDLKFEGFIGLYSWPSEGARTKYVVDETNVKWSCPQFVDFLRVVRENLGAEKIHIIAHSMGAQLIVDTLAFMTSSLDTQQASIGQVVFAAPDIDASIFKNLAGHFSKKADQFTLYASSNDKAIMASKMFHKYPRAGDSGLGLVIVPSVDTVDVTAINTSMDGHSYFGDNRSVLTDIFELIKHGSHPQDRAGLVAKKRYGKQYWEFIS</sequence>
<gene>
    <name evidence="1" type="ordered locus">Ppha_1468</name>
</gene>
<evidence type="ECO:0000313" key="1">
    <source>
        <dbReference type="EMBL" id="ACF43720.1"/>
    </source>
</evidence>